<protein>
    <submittedName>
        <fullName evidence="1">Putative amidoligase enzyme</fullName>
    </submittedName>
</protein>
<organism evidence="1">
    <name type="scientific">Satyrvirus sp</name>
    <dbReference type="NCBI Taxonomy" id="2487771"/>
    <lineage>
        <taxon>Viruses</taxon>
        <taxon>Varidnaviria</taxon>
        <taxon>Bamfordvirae</taxon>
        <taxon>Nucleocytoviricota</taxon>
        <taxon>Megaviricetes</taxon>
        <taxon>Imitervirales</taxon>
        <taxon>Mimiviridae</taxon>
        <taxon>Megamimivirinae</taxon>
    </lineage>
</organism>
<reference evidence="1" key="1">
    <citation type="submission" date="2018-10" db="EMBL/GenBank/DDBJ databases">
        <title>Hidden diversity of soil giant viruses.</title>
        <authorList>
            <person name="Schulz F."/>
            <person name="Alteio L."/>
            <person name="Goudeau D."/>
            <person name="Ryan E.M."/>
            <person name="Malmstrom R.R."/>
            <person name="Blanchard J."/>
            <person name="Woyke T."/>
        </authorList>
    </citation>
    <scope>NUCLEOTIDE SEQUENCE</scope>
    <source>
        <strain evidence="1">SAV1</strain>
    </source>
</reference>
<gene>
    <name evidence="1" type="ORF">Satyrvirus12_1</name>
</gene>
<feature type="non-terminal residue" evidence="1">
    <location>
        <position position="405"/>
    </location>
</feature>
<dbReference type="GO" id="GO:0016874">
    <property type="term" value="F:ligase activity"/>
    <property type="evidence" value="ECO:0007669"/>
    <property type="project" value="UniProtKB-KW"/>
</dbReference>
<accession>A0A3G5ADU8</accession>
<keyword evidence="1" id="KW-0436">Ligase</keyword>
<sequence length="405" mass="47820">MKGFKKNFNNVLHKNGQPERINYDVESDVFYKATPFGIIKINDYSIITFKNLIYDADLFGNRNITNNVILKMTETRIINPLFYLDNYDNYYDYLSEIFQSMNLKNMNIVTVMINIYKYASESMEKLGQKRKLDYENIPLIKEFSKIAKIKYSIPEKKPFLEKSQTIPIEVMTAGSNDINNVKDIFKQTMFGVELESCIYVGNDIKLSRYGAEYTAKDMNPEDIRDALPEYLNKIITYNTIPLKSDQKLHNVPEYFFFSHNTSYHSSDSGDMWTLQSDPSMDCTNPDVTKCEIVTPTLFMGVYPRYDENLIYNFLKTKYNKNDDNFFEGLLFLIYYHEVIFNPLPSHMNKSLVRNNERTINLFENTRNGLHVHLSKREMLGNKVGRLKFIHFLRNFYFFENLIYTF</sequence>
<name>A0A3G5ADU8_9VIRU</name>
<dbReference type="EMBL" id="MK072448">
    <property type="protein sequence ID" value="AYV85347.1"/>
    <property type="molecule type" value="Genomic_DNA"/>
</dbReference>
<proteinExistence type="predicted"/>
<evidence type="ECO:0000313" key="1">
    <source>
        <dbReference type="EMBL" id="AYV85347.1"/>
    </source>
</evidence>